<evidence type="ECO:0000313" key="4">
    <source>
        <dbReference type="EMBL" id="OTF72947.1"/>
    </source>
</evidence>
<feature type="domain" description="Purple acid phosphatase C-terminal" evidence="3">
    <location>
        <begin position="154"/>
        <end position="205"/>
    </location>
</feature>
<dbReference type="EMBL" id="MUJZ01053915">
    <property type="protein sequence ID" value="OTF72947.1"/>
    <property type="molecule type" value="Genomic_DNA"/>
</dbReference>
<dbReference type="CDD" id="cd00839">
    <property type="entry name" value="MPP_PAPs"/>
    <property type="match status" value="1"/>
</dbReference>
<dbReference type="AlphaFoldDB" id="A0A1Y3AY85"/>
<keyword evidence="1" id="KW-0325">Glycoprotein</keyword>
<feature type="domain" description="Calcineurin-like phosphoesterase" evidence="2">
    <location>
        <begin position="21"/>
        <end position="129"/>
    </location>
</feature>
<name>A0A1Y3AY85_EURMA</name>
<dbReference type="Pfam" id="PF00149">
    <property type="entry name" value="Metallophos"/>
    <property type="match status" value="1"/>
</dbReference>
<dbReference type="InterPro" id="IPR029052">
    <property type="entry name" value="Metallo-depent_PP-like"/>
</dbReference>
<evidence type="ECO:0000259" key="2">
    <source>
        <dbReference type="Pfam" id="PF00149"/>
    </source>
</evidence>
<dbReference type="OrthoDB" id="45007at2759"/>
<sequence>MFYSFNIGPAHVIGFSSEFYYYTEYGLKQIHNQFEWLENDLKEANEPKNRAKHPWIITMAHRPMYCSTADDDDCTENESIVSINYHCHIIIKIYLKLRKGIPIVNAYGLEDLFYKYGVDIIFGAHEHTYERLFPVYDRNVYNGSNDDAYDRPKAPVHILVGSAGCPEFIDPFIANPKPWSAKRISNYGITEMLILNKTHIRFRQRDTTKVMKYDMIICYWN</sequence>
<dbReference type="Pfam" id="PF14008">
    <property type="entry name" value="Metallophos_C"/>
    <property type="match status" value="1"/>
</dbReference>
<dbReference type="InterPro" id="IPR004843">
    <property type="entry name" value="Calcineurin-like_PHP"/>
</dbReference>
<comment type="caution">
    <text evidence="4">The sequence shown here is derived from an EMBL/GenBank/DDBJ whole genome shotgun (WGS) entry which is preliminary data.</text>
</comment>
<dbReference type="SUPFAM" id="SSF56300">
    <property type="entry name" value="Metallo-dependent phosphatases"/>
    <property type="match status" value="1"/>
</dbReference>
<organism evidence="4 5">
    <name type="scientific">Euroglyphus maynei</name>
    <name type="common">Mayne's house dust mite</name>
    <dbReference type="NCBI Taxonomy" id="6958"/>
    <lineage>
        <taxon>Eukaryota</taxon>
        <taxon>Metazoa</taxon>
        <taxon>Ecdysozoa</taxon>
        <taxon>Arthropoda</taxon>
        <taxon>Chelicerata</taxon>
        <taxon>Arachnida</taxon>
        <taxon>Acari</taxon>
        <taxon>Acariformes</taxon>
        <taxon>Sarcoptiformes</taxon>
        <taxon>Astigmata</taxon>
        <taxon>Psoroptidia</taxon>
        <taxon>Analgoidea</taxon>
        <taxon>Pyroglyphidae</taxon>
        <taxon>Pyroglyphinae</taxon>
        <taxon>Euroglyphus</taxon>
    </lineage>
</organism>
<dbReference type="InterPro" id="IPR025733">
    <property type="entry name" value="PAPs_C"/>
</dbReference>
<keyword evidence="5" id="KW-1185">Reference proteome</keyword>
<dbReference type="Gene3D" id="3.60.21.10">
    <property type="match status" value="1"/>
</dbReference>
<dbReference type="GO" id="GO:0016787">
    <property type="term" value="F:hydrolase activity"/>
    <property type="evidence" value="ECO:0007669"/>
    <property type="project" value="InterPro"/>
</dbReference>
<gene>
    <name evidence="4" type="ORF">BLA29_001160</name>
</gene>
<dbReference type="InterPro" id="IPR041792">
    <property type="entry name" value="MPP_PAP"/>
</dbReference>
<evidence type="ECO:0000256" key="1">
    <source>
        <dbReference type="ARBA" id="ARBA00023180"/>
    </source>
</evidence>
<protein>
    <submittedName>
        <fullName evidence="4">Iron/zinc purple acid phosphatase-like protein</fullName>
    </submittedName>
</protein>
<evidence type="ECO:0000259" key="3">
    <source>
        <dbReference type="Pfam" id="PF14008"/>
    </source>
</evidence>
<dbReference type="PANTHER" id="PTHR45867">
    <property type="entry name" value="PURPLE ACID PHOSPHATASE"/>
    <property type="match status" value="1"/>
</dbReference>
<dbReference type="Proteomes" id="UP000194236">
    <property type="component" value="Unassembled WGS sequence"/>
</dbReference>
<reference evidence="4 5" key="1">
    <citation type="submission" date="2017-03" db="EMBL/GenBank/DDBJ databases">
        <title>Genome Survey of Euroglyphus maynei.</title>
        <authorList>
            <person name="Arlian L.G."/>
            <person name="Morgan M.S."/>
            <person name="Rider S.D."/>
        </authorList>
    </citation>
    <scope>NUCLEOTIDE SEQUENCE [LARGE SCALE GENOMIC DNA]</scope>
    <source>
        <strain evidence="4">Arlian Lab</strain>
        <tissue evidence="4">Whole body</tissue>
    </source>
</reference>
<evidence type="ECO:0000313" key="5">
    <source>
        <dbReference type="Proteomes" id="UP000194236"/>
    </source>
</evidence>
<dbReference type="PANTHER" id="PTHR45867:SF3">
    <property type="entry name" value="ACID PHOSPHATASE TYPE 7"/>
    <property type="match status" value="1"/>
</dbReference>
<proteinExistence type="predicted"/>
<accession>A0A1Y3AY85</accession>